<dbReference type="InterPro" id="IPR022418">
    <property type="entry name" value="Porphobilinogen_deaminase_C"/>
</dbReference>
<evidence type="ECO:0000259" key="13">
    <source>
        <dbReference type="Pfam" id="PF01379"/>
    </source>
</evidence>
<dbReference type="InterPro" id="IPR022419">
    <property type="entry name" value="Porphobilin_deaminase_cofac_BS"/>
</dbReference>
<feature type="domain" description="Porphobilinogen deaminase N-terminal" evidence="13">
    <location>
        <begin position="1"/>
        <end position="65"/>
    </location>
</feature>
<dbReference type="InterPro" id="IPR036803">
    <property type="entry name" value="Porphobilinogen_deaminase_C_sf"/>
</dbReference>
<comment type="similarity">
    <text evidence="4">Belongs to the HMBS family.</text>
</comment>
<dbReference type="GO" id="GO:0004418">
    <property type="term" value="F:hydroxymethylbilane synthase activity"/>
    <property type="evidence" value="ECO:0007669"/>
    <property type="project" value="UniProtKB-EC"/>
</dbReference>
<evidence type="ECO:0000313" key="15">
    <source>
        <dbReference type="EMBL" id="KRT57969.1"/>
    </source>
</evidence>
<dbReference type="PANTHER" id="PTHR11557">
    <property type="entry name" value="PORPHOBILINOGEN DEAMINASE"/>
    <property type="match status" value="1"/>
</dbReference>
<evidence type="ECO:0000313" key="16">
    <source>
        <dbReference type="Proteomes" id="UP000051276"/>
    </source>
</evidence>
<dbReference type="PANTHER" id="PTHR11557:SF0">
    <property type="entry name" value="PORPHOBILINOGEN DEAMINASE"/>
    <property type="match status" value="1"/>
</dbReference>
<evidence type="ECO:0000256" key="9">
    <source>
        <dbReference type="ARBA" id="ARBA00023244"/>
    </source>
</evidence>
<evidence type="ECO:0000256" key="8">
    <source>
        <dbReference type="ARBA" id="ARBA00022679"/>
    </source>
</evidence>
<dbReference type="InterPro" id="IPR022417">
    <property type="entry name" value="Porphobilin_deaminase_N"/>
</dbReference>
<comment type="catalytic activity">
    <reaction evidence="12">
        <text>4 porphobilinogen + H2O = hydroxymethylbilane + 4 NH4(+)</text>
        <dbReference type="Rhea" id="RHEA:13185"/>
        <dbReference type="ChEBI" id="CHEBI:15377"/>
        <dbReference type="ChEBI" id="CHEBI:28938"/>
        <dbReference type="ChEBI" id="CHEBI:57845"/>
        <dbReference type="ChEBI" id="CHEBI:58126"/>
        <dbReference type="EC" id="2.5.1.61"/>
    </reaction>
</comment>
<comment type="subunit">
    <text evidence="5">Monomer.</text>
</comment>
<keyword evidence="8" id="KW-0808">Transferase</keyword>
<sequence length="161" mass="17161">RGNVNTRLRKLDEGEYNAIILASAGLKRLGFEPRITAFIAPEQSLPAIGQGAIGIECRSDDAQVNALIAPLHHVDTAACVHAERAMNNRLMGGCQVPIAGYAMLEAGNLWLRGLVGEIDGSRILRGEAEGTPDEAESLGVGLAERLLEWGADEILSTLYAD</sequence>
<organism evidence="15 16">
    <name type="scientific">endosymbiont of Ridgeia piscesae</name>
    <dbReference type="NCBI Taxonomy" id="54398"/>
    <lineage>
        <taxon>Bacteria</taxon>
        <taxon>Pseudomonadati</taxon>
        <taxon>Pseudomonadota</taxon>
        <taxon>Gammaproteobacteria</taxon>
        <taxon>sulfur-oxidizing symbionts</taxon>
    </lineage>
</organism>
<dbReference type="Pfam" id="PF01379">
    <property type="entry name" value="Porphobil_deam"/>
    <property type="match status" value="1"/>
</dbReference>
<reference evidence="15 16" key="1">
    <citation type="submission" date="2015-11" db="EMBL/GenBank/DDBJ databases">
        <title>The genome of Candidatus Endoriftia persephone in Ridgeia piscesae and population structure of the North Eastern Pacific vestimentiferan symbionts.</title>
        <authorList>
            <person name="Perez M."/>
            <person name="Juniper K.S."/>
        </authorList>
    </citation>
    <scope>NUCLEOTIDE SEQUENCE [LARGE SCALE GENOMIC DNA]</scope>
    <source>
        <strain evidence="15">Ind10</strain>
    </source>
</reference>
<dbReference type="FunFam" id="3.30.160.40:FF:000002">
    <property type="entry name" value="Porphobilinogen deaminase"/>
    <property type="match status" value="1"/>
</dbReference>
<evidence type="ECO:0000256" key="5">
    <source>
        <dbReference type="ARBA" id="ARBA00011245"/>
    </source>
</evidence>
<dbReference type="PROSITE" id="PS00533">
    <property type="entry name" value="PORPHOBILINOGEN_DEAM"/>
    <property type="match status" value="1"/>
</dbReference>
<dbReference type="UniPathway" id="UPA00251">
    <property type="reaction ID" value="UER00319"/>
</dbReference>
<dbReference type="GO" id="GO:0005737">
    <property type="term" value="C:cytoplasm"/>
    <property type="evidence" value="ECO:0007669"/>
    <property type="project" value="TreeGrafter"/>
</dbReference>
<dbReference type="Gene3D" id="3.40.190.10">
    <property type="entry name" value="Periplasmic binding protein-like II"/>
    <property type="match status" value="1"/>
</dbReference>
<dbReference type="Proteomes" id="UP000051276">
    <property type="component" value="Unassembled WGS sequence"/>
</dbReference>
<name>A0A0T5Z5N1_9GAMM</name>
<dbReference type="EMBL" id="LMXI01000428">
    <property type="protein sequence ID" value="KRT57969.1"/>
    <property type="molecule type" value="Genomic_DNA"/>
</dbReference>
<evidence type="ECO:0000256" key="6">
    <source>
        <dbReference type="ARBA" id="ARBA00012655"/>
    </source>
</evidence>
<dbReference type="Pfam" id="PF03900">
    <property type="entry name" value="Porphobil_deamC"/>
    <property type="match status" value="1"/>
</dbReference>
<comment type="function">
    <text evidence="2">Tetrapolymerization of the monopyrrole PBG into the hydroxymethylbilane pre-uroporphyrinogen in several discrete steps.</text>
</comment>
<dbReference type="SUPFAM" id="SSF53850">
    <property type="entry name" value="Periplasmic binding protein-like II"/>
    <property type="match status" value="1"/>
</dbReference>
<comment type="cofactor">
    <cofactor evidence="1">
        <name>dipyrromethane</name>
        <dbReference type="ChEBI" id="CHEBI:60342"/>
    </cofactor>
</comment>
<dbReference type="GO" id="GO:0006782">
    <property type="term" value="P:protoporphyrinogen IX biosynthetic process"/>
    <property type="evidence" value="ECO:0007669"/>
    <property type="project" value="UniProtKB-UniPathway"/>
</dbReference>
<feature type="non-terminal residue" evidence="15">
    <location>
        <position position="1"/>
    </location>
</feature>
<evidence type="ECO:0000256" key="11">
    <source>
        <dbReference type="ARBA" id="ARBA00033064"/>
    </source>
</evidence>
<evidence type="ECO:0000256" key="7">
    <source>
        <dbReference type="ARBA" id="ARBA00016519"/>
    </source>
</evidence>
<evidence type="ECO:0000256" key="3">
    <source>
        <dbReference type="ARBA" id="ARBA00004735"/>
    </source>
</evidence>
<evidence type="ECO:0000259" key="14">
    <source>
        <dbReference type="Pfam" id="PF03900"/>
    </source>
</evidence>
<feature type="domain" description="Porphobilinogen deaminase C-terminal" evidence="14">
    <location>
        <begin position="78"/>
        <end position="147"/>
    </location>
</feature>
<evidence type="ECO:0000256" key="1">
    <source>
        <dbReference type="ARBA" id="ARBA00001916"/>
    </source>
</evidence>
<dbReference type="SUPFAM" id="SSF54782">
    <property type="entry name" value="Porphobilinogen deaminase (hydroxymethylbilane synthase), C-terminal domain"/>
    <property type="match status" value="1"/>
</dbReference>
<evidence type="ECO:0000256" key="10">
    <source>
        <dbReference type="ARBA" id="ARBA00030685"/>
    </source>
</evidence>
<comment type="caution">
    <text evidence="15">The sequence shown here is derived from an EMBL/GenBank/DDBJ whole genome shotgun (WGS) entry which is preliminary data.</text>
</comment>
<evidence type="ECO:0000256" key="4">
    <source>
        <dbReference type="ARBA" id="ARBA00005638"/>
    </source>
</evidence>
<comment type="pathway">
    <text evidence="3">Porphyrin-containing compound metabolism; protoporphyrin-IX biosynthesis; coproporphyrinogen-III from 5-aminolevulinate: step 2/4.</text>
</comment>
<accession>A0A0T5Z5N1</accession>
<proteinExistence type="inferred from homology"/>
<evidence type="ECO:0000256" key="2">
    <source>
        <dbReference type="ARBA" id="ARBA00002869"/>
    </source>
</evidence>
<keyword evidence="9" id="KW-0627">Porphyrin biosynthesis</keyword>
<dbReference type="PATRIC" id="fig|54398.4.peg.2071"/>
<protein>
    <recommendedName>
        <fullName evidence="7">Porphobilinogen deaminase</fullName>
        <ecNumber evidence="6">2.5.1.61</ecNumber>
    </recommendedName>
    <alternativeName>
        <fullName evidence="11">Hydroxymethylbilane synthase</fullName>
    </alternativeName>
    <alternativeName>
        <fullName evidence="10">Pre-uroporphyrinogen synthase</fullName>
    </alternativeName>
</protein>
<gene>
    <name evidence="15" type="ORF">Ga0076813_12661</name>
</gene>
<dbReference type="InterPro" id="IPR000860">
    <property type="entry name" value="HemC"/>
</dbReference>
<evidence type="ECO:0000256" key="12">
    <source>
        <dbReference type="ARBA" id="ARBA00048169"/>
    </source>
</evidence>
<dbReference type="AlphaFoldDB" id="A0A0T5Z5N1"/>
<dbReference type="EC" id="2.5.1.61" evidence="6"/>
<dbReference type="Gene3D" id="3.30.160.40">
    <property type="entry name" value="Porphobilinogen deaminase, C-terminal domain"/>
    <property type="match status" value="1"/>
</dbReference>